<dbReference type="EMBL" id="KQ085920">
    <property type="protein sequence ID" value="KLO16114.1"/>
    <property type="molecule type" value="Genomic_DNA"/>
</dbReference>
<dbReference type="InParanoid" id="A0A0H2RWB1"/>
<evidence type="ECO:0000259" key="2">
    <source>
        <dbReference type="Pfam" id="PF13193"/>
    </source>
</evidence>
<feature type="domain" description="AMP-dependent synthetase/ligase" evidence="1">
    <location>
        <begin position="102"/>
        <end position="495"/>
    </location>
</feature>
<dbReference type="Gene3D" id="3.40.50.12780">
    <property type="entry name" value="N-terminal domain of ligase-like"/>
    <property type="match status" value="1"/>
</dbReference>
<keyword evidence="4" id="KW-1185">Reference proteome</keyword>
<dbReference type="PROSITE" id="PS00455">
    <property type="entry name" value="AMP_BINDING"/>
    <property type="match status" value="1"/>
</dbReference>
<dbReference type="GO" id="GO:0006631">
    <property type="term" value="P:fatty acid metabolic process"/>
    <property type="evidence" value="ECO:0007669"/>
    <property type="project" value="TreeGrafter"/>
</dbReference>
<protein>
    <submittedName>
        <fullName evidence="3">Acetyl-CoA synthetase-like protein</fullName>
    </submittedName>
</protein>
<evidence type="ECO:0000313" key="3">
    <source>
        <dbReference type="EMBL" id="KLO16114.1"/>
    </source>
</evidence>
<dbReference type="PANTHER" id="PTHR43201">
    <property type="entry name" value="ACYL-COA SYNTHETASE"/>
    <property type="match status" value="1"/>
</dbReference>
<evidence type="ECO:0000313" key="4">
    <source>
        <dbReference type="Proteomes" id="UP000053477"/>
    </source>
</evidence>
<dbReference type="PANTHER" id="PTHR43201:SF30">
    <property type="entry name" value="AMP-DEPENDENT SYNTHETASE_LIGASE DOMAIN-CONTAINING PROTEIN"/>
    <property type="match status" value="1"/>
</dbReference>
<dbReference type="Pfam" id="PF00501">
    <property type="entry name" value="AMP-binding"/>
    <property type="match status" value="1"/>
</dbReference>
<dbReference type="Proteomes" id="UP000053477">
    <property type="component" value="Unassembled WGS sequence"/>
</dbReference>
<proteinExistence type="predicted"/>
<organism evidence="3 4">
    <name type="scientific">Schizopora paradoxa</name>
    <dbReference type="NCBI Taxonomy" id="27342"/>
    <lineage>
        <taxon>Eukaryota</taxon>
        <taxon>Fungi</taxon>
        <taxon>Dikarya</taxon>
        <taxon>Basidiomycota</taxon>
        <taxon>Agaricomycotina</taxon>
        <taxon>Agaricomycetes</taxon>
        <taxon>Hymenochaetales</taxon>
        <taxon>Schizoporaceae</taxon>
        <taxon>Schizopora</taxon>
    </lineage>
</organism>
<dbReference type="Pfam" id="PF13193">
    <property type="entry name" value="AMP-binding_C"/>
    <property type="match status" value="1"/>
</dbReference>
<dbReference type="InterPro" id="IPR042099">
    <property type="entry name" value="ANL_N_sf"/>
</dbReference>
<dbReference type="SUPFAM" id="SSF56801">
    <property type="entry name" value="Acetyl-CoA synthetase-like"/>
    <property type="match status" value="1"/>
</dbReference>
<dbReference type="InterPro" id="IPR020845">
    <property type="entry name" value="AMP-binding_CS"/>
</dbReference>
<dbReference type="GO" id="GO:0031956">
    <property type="term" value="F:medium-chain fatty acid-CoA ligase activity"/>
    <property type="evidence" value="ECO:0007669"/>
    <property type="project" value="TreeGrafter"/>
</dbReference>
<dbReference type="InterPro" id="IPR000873">
    <property type="entry name" value="AMP-dep_synth/lig_dom"/>
</dbReference>
<dbReference type="OrthoDB" id="10253115at2759"/>
<gene>
    <name evidence="3" type="ORF">SCHPADRAFT_995351</name>
</gene>
<evidence type="ECO:0000259" key="1">
    <source>
        <dbReference type="Pfam" id="PF00501"/>
    </source>
</evidence>
<accession>A0A0H2RWB1</accession>
<dbReference type="InterPro" id="IPR045851">
    <property type="entry name" value="AMP-bd_C_sf"/>
</dbReference>
<sequence length="665" mass="72719">MRPFCRALARTRPVLGGRRESVVVARGRAAFARHLLTSSYIEGPSTPPLSLHTLSTYFDEVLLERYADKGALIARQERPRAYGGPGPLEHGTQGGRPDCLAWSFAEFDVHVQALARGLVQMGVKKGDRVGVVMGNNSAYAMLQWACPRIGAILVTINPAYRVNELVATLNHVGVSTLVVVPQIRSSRYLSMLESAIPTLASCRPGEISVPELPELRNLLVVDDTHTVGPGGHPQASDAELQKIVQHMKCVVNFRDVLAWDRSLSSDKELEVAKRTSDKDDVINLQFTSGTTGLPKAASLTHSNLLNNALLIGQCMRLTQKDIICNVPPLFHCFGLVLGNLSAWAYGASVVYPSPIFDPPAIVDAVVHEKCTALHGVPTHFLGVLEEIERRGLKRADFKQLRTGIAAGSSVPIELMTRLIDKMGLVDLSIAYGMTETSPVSFQTTPDDSIIMRTESVGKPHPHVRAKLVDEEGRIVPIGAPGEICISGYLLQKGYWEDEEKSIAVMKRHRDPDGGESTWMHTGDIGVLDEHGYLRVVGRTKDVIIRGGENLFPVRIDDRLHFHPDIREGASVAVPNEKYGEVVGAFIVREPSSGSKTRLSKEAVRTWVAEGMNPQNAPAWVWFMGEDGVEQTELPKTASGKIQKHILRGWAKDLVAKGIGRTNGSK</sequence>
<reference evidence="3 4" key="1">
    <citation type="submission" date="2015-04" db="EMBL/GenBank/DDBJ databases">
        <title>Complete genome sequence of Schizopora paradoxa KUC8140, a cosmopolitan wood degrader in East Asia.</title>
        <authorList>
            <consortium name="DOE Joint Genome Institute"/>
            <person name="Min B."/>
            <person name="Park H."/>
            <person name="Jang Y."/>
            <person name="Kim J.-J."/>
            <person name="Kim K.H."/>
            <person name="Pangilinan J."/>
            <person name="Lipzen A."/>
            <person name="Riley R."/>
            <person name="Grigoriev I.V."/>
            <person name="Spatafora J.W."/>
            <person name="Choi I.-G."/>
        </authorList>
    </citation>
    <scope>NUCLEOTIDE SEQUENCE [LARGE SCALE GENOMIC DNA]</scope>
    <source>
        <strain evidence="3 4">KUC8140</strain>
    </source>
</reference>
<dbReference type="InterPro" id="IPR025110">
    <property type="entry name" value="AMP-bd_C"/>
</dbReference>
<feature type="domain" description="AMP-binding enzyme C-terminal" evidence="2">
    <location>
        <begin position="557"/>
        <end position="640"/>
    </location>
</feature>
<name>A0A0H2RWB1_9AGAM</name>
<dbReference type="Gene3D" id="3.30.300.30">
    <property type="match status" value="1"/>
</dbReference>
<dbReference type="STRING" id="27342.A0A0H2RWB1"/>
<dbReference type="AlphaFoldDB" id="A0A0H2RWB1"/>